<sequence length="141" mass="16345">MLNLSKLVPDRFMLDPEPSCWNTGWLREIKKWFELRGRVDVEKIKHHIEACRAYKKKVDDLNLASIEWQLTHLRTCRCNSDEKIVEGHCNCPPQPRLNTPKPVLGDCLTDGGEICLLYKLLENDLDWYSDDSYGLNAVADN</sequence>
<organism evidence="1 2">
    <name type="scientific">Polytolypa hystricis (strain UAMH7299)</name>
    <dbReference type="NCBI Taxonomy" id="1447883"/>
    <lineage>
        <taxon>Eukaryota</taxon>
        <taxon>Fungi</taxon>
        <taxon>Dikarya</taxon>
        <taxon>Ascomycota</taxon>
        <taxon>Pezizomycotina</taxon>
        <taxon>Eurotiomycetes</taxon>
        <taxon>Eurotiomycetidae</taxon>
        <taxon>Onygenales</taxon>
        <taxon>Onygenales incertae sedis</taxon>
        <taxon>Polytolypa</taxon>
    </lineage>
</organism>
<name>A0A2B7Y432_POLH7</name>
<dbReference type="AlphaFoldDB" id="A0A2B7Y432"/>
<reference evidence="1 2" key="1">
    <citation type="submission" date="2017-10" db="EMBL/GenBank/DDBJ databases">
        <title>Comparative genomics in systemic dimorphic fungi from Ajellomycetaceae.</title>
        <authorList>
            <person name="Munoz J.F."/>
            <person name="Mcewen J.G."/>
            <person name="Clay O.K."/>
            <person name="Cuomo C.A."/>
        </authorList>
    </citation>
    <scope>NUCLEOTIDE SEQUENCE [LARGE SCALE GENOMIC DNA]</scope>
    <source>
        <strain evidence="1 2">UAMH7299</strain>
    </source>
</reference>
<dbReference type="Proteomes" id="UP000224634">
    <property type="component" value="Unassembled WGS sequence"/>
</dbReference>
<dbReference type="EMBL" id="PDNA01000077">
    <property type="protein sequence ID" value="PGH16000.1"/>
    <property type="molecule type" value="Genomic_DNA"/>
</dbReference>
<evidence type="ECO:0000313" key="1">
    <source>
        <dbReference type="EMBL" id="PGH16000.1"/>
    </source>
</evidence>
<evidence type="ECO:0000313" key="2">
    <source>
        <dbReference type="Proteomes" id="UP000224634"/>
    </source>
</evidence>
<proteinExistence type="predicted"/>
<comment type="caution">
    <text evidence="1">The sequence shown here is derived from an EMBL/GenBank/DDBJ whole genome shotgun (WGS) entry which is preliminary data.</text>
</comment>
<dbReference type="OrthoDB" id="4694318at2759"/>
<gene>
    <name evidence="1" type="ORF">AJ80_05343</name>
</gene>
<keyword evidence="2" id="KW-1185">Reference proteome</keyword>
<accession>A0A2B7Y432</accession>
<protein>
    <submittedName>
        <fullName evidence="1">Uncharacterized protein</fullName>
    </submittedName>
</protein>